<accession>A0A2T5G1G1</accession>
<organism evidence="1 2">
    <name type="scientific">Sphingomonas oleivorans</name>
    <dbReference type="NCBI Taxonomy" id="1735121"/>
    <lineage>
        <taxon>Bacteria</taxon>
        <taxon>Pseudomonadati</taxon>
        <taxon>Pseudomonadota</taxon>
        <taxon>Alphaproteobacteria</taxon>
        <taxon>Sphingomonadales</taxon>
        <taxon>Sphingomonadaceae</taxon>
        <taxon>Sphingomonas</taxon>
    </lineage>
</organism>
<protein>
    <submittedName>
        <fullName evidence="1">Uncharacterized protein</fullName>
    </submittedName>
</protein>
<comment type="caution">
    <text evidence="1">The sequence shown here is derived from an EMBL/GenBank/DDBJ whole genome shotgun (WGS) entry which is preliminary data.</text>
</comment>
<dbReference type="RefSeq" id="WP_107966225.1">
    <property type="nucleotide sequence ID" value="NZ_NWBU01000004.1"/>
</dbReference>
<keyword evidence="2" id="KW-1185">Reference proteome</keyword>
<evidence type="ECO:0000313" key="2">
    <source>
        <dbReference type="Proteomes" id="UP000244162"/>
    </source>
</evidence>
<dbReference type="AlphaFoldDB" id="A0A2T5G1G1"/>
<dbReference type="OrthoDB" id="8447058at2"/>
<name>A0A2T5G1G1_9SPHN</name>
<reference evidence="1 2" key="1">
    <citation type="submission" date="2017-09" db="EMBL/GenBank/DDBJ databases">
        <title>Sphingomonas panjinensis sp.nov., isolated from oil-contaminated soil.</title>
        <authorList>
            <person name="Wang L."/>
            <person name="Chen L."/>
        </authorList>
    </citation>
    <scope>NUCLEOTIDE SEQUENCE [LARGE SCALE GENOMIC DNA]</scope>
    <source>
        <strain evidence="1 2">FW-11</strain>
    </source>
</reference>
<proteinExistence type="predicted"/>
<dbReference type="EMBL" id="NWBU01000004">
    <property type="protein sequence ID" value="PTQ12989.1"/>
    <property type="molecule type" value="Genomic_DNA"/>
</dbReference>
<evidence type="ECO:0000313" key="1">
    <source>
        <dbReference type="EMBL" id="PTQ12989.1"/>
    </source>
</evidence>
<sequence length="111" mass="12601">MESSLKLPLSGDVTQSILPWNWTLNGNQFGNLNVYLGRTSDPELERRILDKVGTYGRQLGQIGDALRVLIAHVDLDRLSPEERLAIDKFDLQMREIELIKREKAIKKSSPA</sequence>
<gene>
    <name evidence="1" type="ORF">CLG96_02260</name>
</gene>
<dbReference type="Proteomes" id="UP000244162">
    <property type="component" value="Unassembled WGS sequence"/>
</dbReference>